<feature type="signal peptide" evidence="1">
    <location>
        <begin position="1"/>
        <end position="20"/>
    </location>
</feature>
<protein>
    <submittedName>
        <fullName evidence="2">Uncharacterized protein</fullName>
    </submittedName>
</protein>
<accession>A0A3L6ERA7</accession>
<name>A0A3L6ERA7_MAIZE</name>
<gene>
    <name evidence="2" type="ORF">Zm00014a_008430</name>
</gene>
<evidence type="ECO:0000256" key="1">
    <source>
        <dbReference type="SAM" id="SignalP"/>
    </source>
</evidence>
<feature type="chain" id="PRO_5018230720" evidence="1">
    <location>
        <begin position="21"/>
        <end position="69"/>
    </location>
</feature>
<organism evidence="2">
    <name type="scientific">Zea mays</name>
    <name type="common">Maize</name>
    <dbReference type="NCBI Taxonomy" id="4577"/>
    <lineage>
        <taxon>Eukaryota</taxon>
        <taxon>Viridiplantae</taxon>
        <taxon>Streptophyta</taxon>
        <taxon>Embryophyta</taxon>
        <taxon>Tracheophyta</taxon>
        <taxon>Spermatophyta</taxon>
        <taxon>Magnoliopsida</taxon>
        <taxon>Liliopsida</taxon>
        <taxon>Poales</taxon>
        <taxon>Poaceae</taxon>
        <taxon>PACMAD clade</taxon>
        <taxon>Panicoideae</taxon>
        <taxon>Andropogonodae</taxon>
        <taxon>Andropogoneae</taxon>
        <taxon>Tripsacinae</taxon>
        <taxon>Zea</taxon>
    </lineage>
</organism>
<dbReference type="EMBL" id="NCVQ01000006">
    <property type="protein sequence ID" value="PWZ23602.1"/>
    <property type="molecule type" value="Genomic_DNA"/>
</dbReference>
<dbReference type="Proteomes" id="UP000251960">
    <property type="component" value="Chromosome 5"/>
</dbReference>
<sequence>MLELRLVSLVAFSLYLPLLACRLSHENEFCQNSSCTWSCFLRCAFLLVDDWLVLSQLFGSYLFICLITS</sequence>
<proteinExistence type="predicted"/>
<keyword evidence="1" id="KW-0732">Signal</keyword>
<dbReference type="AlphaFoldDB" id="A0A3L6ERA7"/>
<comment type="caution">
    <text evidence="2">The sequence shown here is derived from an EMBL/GenBank/DDBJ whole genome shotgun (WGS) entry which is preliminary data.</text>
</comment>
<reference evidence="2" key="1">
    <citation type="journal article" date="2018" name="Nat. Genet.">
        <title>Extensive intraspecific gene order and gene structural variations between Mo17 and other maize genomes.</title>
        <authorList>
            <person name="Sun S."/>
            <person name="Zhou Y."/>
            <person name="Chen J."/>
            <person name="Shi J."/>
            <person name="Zhao H."/>
            <person name="Zhao H."/>
            <person name="Song W."/>
            <person name="Zhang M."/>
            <person name="Cui Y."/>
            <person name="Dong X."/>
            <person name="Liu H."/>
            <person name="Ma X."/>
            <person name="Jiao Y."/>
            <person name="Wang B."/>
            <person name="Wei X."/>
            <person name="Stein J.C."/>
            <person name="Glaubitz J.C."/>
            <person name="Lu F."/>
            <person name="Yu G."/>
            <person name="Liang C."/>
            <person name="Fengler K."/>
            <person name="Li B."/>
            <person name="Rafalski A."/>
            <person name="Schnable P.S."/>
            <person name="Ware D.H."/>
            <person name="Buckler E.S."/>
            <person name="Lai J."/>
        </authorList>
    </citation>
    <scope>NUCLEOTIDE SEQUENCE [LARGE SCALE GENOMIC DNA]</scope>
    <source>
        <tissue evidence="2">Seedling</tissue>
    </source>
</reference>
<evidence type="ECO:0000313" key="2">
    <source>
        <dbReference type="EMBL" id="PWZ23602.1"/>
    </source>
</evidence>